<name>A0A812R918_SYMPI</name>
<dbReference type="Proteomes" id="UP000649617">
    <property type="component" value="Unassembled WGS sequence"/>
</dbReference>
<sequence>DSTRELLERAISSISAATNQAARRRVRQRLQRRLSDFLTKEQYDNAMQQFKFLCETRLGYVWRVAEPSDHNSEKLSTGLPGVCYLHFDDLSGQWQHNFV</sequence>
<dbReference type="AlphaFoldDB" id="A0A812R918"/>
<dbReference type="EMBL" id="CAJNIZ010019402">
    <property type="protein sequence ID" value="CAE7425628.1"/>
    <property type="molecule type" value="Genomic_DNA"/>
</dbReference>
<gene>
    <name evidence="1" type="ORF">SPIL2461_LOCUS10433</name>
</gene>
<evidence type="ECO:0000313" key="2">
    <source>
        <dbReference type="Proteomes" id="UP000649617"/>
    </source>
</evidence>
<proteinExistence type="predicted"/>
<evidence type="ECO:0000313" key="1">
    <source>
        <dbReference type="EMBL" id="CAE7425628.1"/>
    </source>
</evidence>
<reference evidence="1" key="1">
    <citation type="submission" date="2021-02" db="EMBL/GenBank/DDBJ databases">
        <authorList>
            <person name="Dougan E. K."/>
            <person name="Rhodes N."/>
            <person name="Thang M."/>
            <person name="Chan C."/>
        </authorList>
    </citation>
    <scope>NUCLEOTIDE SEQUENCE</scope>
</reference>
<accession>A0A812R918</accession>
<protein>
    <submittedName>
        <fullName evidence="1">Uncharacterized protein</fullName>
    </submittedName>
</protein>
<dbReference type="OrthoDB" id="419938at2759"/>
<comment type="caution">
    <text evidence="1">The sequence shown here is derived from an EMBL/GenBank/DDBJ whole genome shotgun (WGS) entry which is preliminary data.</text>
</comment>
<organism evidence="1 2">
    <name type="scientific">Symbiodinium pilosum</name>
    <name type="common">Dinoflagellate</name>
    <dbReference type="NCBI Taxonomy" id="2952"/>
    <lineage>
        <taxon>Eukaryota</taxon>
        <taxon>Sar</taxon>
        <taxon>Alveolata</taxon>
        <taxon>Dinophyceae</taxon>
        <taxon>Suessiales</taxon>
        <taxon>Symbiodiniaceae</taxon>
        <taxon>Symbiodinium</taxon>
    </lineage>
</organism>
<keyword evidence="2" id="KW-1185">Reference proteome</keyword>
<feature type="non-terminal residue" evidence="1">
    <location>
        <position position="99"/>
    </location>
</feature>